<sequence length="104" mass="11530">MRMNSKMGYSIHGSVLGKSRLLMSIILPVMFKSSQGRHKTTSATRPGSRTIPLFTCFAPAEICSGLGDVHPRNLHRLLAEKAGQPQRKFHPHCHAQRRASARPS</sequence>
<dbReference type="WBParaSite" id="ALUE_0000615801-mRNA-1">
    <property type="protein sequence ID" value="ALUE_0000615801-mRNA-1"/>
    <property type="gene ID" value="ALUE_0000615801"/>
</dbReference>
<keyword evidence="2" id="KW-1185">Reference proteome</keyword>
<reference evidence="3" key="1">
    <citation type="submission" date="2017-02" db="UniProtKB">
        <authorList>
            <consortium name="WormBaseParasite"/>
        </authorList>
    </citation>
    <scope>IDENTIFICATION</scope>
</reference>
<name>A0A0M3HTW7_ASCLU</name>
<protein>
    <submittedName>
        <fullName evidence="3">Secreted protein</fullName>
    </submittedName>
</protein>
<dbReference type="Proteomes" id="UP000036681">
    <property type="component" value="Unplaced"/>
</dbReference>
<evidence type="ECO:0000256" key="1">
    <source>
        <dbReference type="SAM" id="MobiDB-lite"/>
    </source>
</evidence>
<dbReference type="AlphaFoldDB" id="A0A0M3HTW7"/>
<accession>A0A0M3HTW7</accession>
<organism evidence="2 3">
    <name type="scientific">Ascaris lumbricoides</name>
    <name type="common">Giant roundworm</name>
    <dbReference type="NCBI Taxonomy" id="6252"/>
    <lineage>
        <taxon>Eukaryota</taxon>
        <taxon>Metazoa</taxon>
        <taxon>Ecdysozoa</taxon>
        <taxon>Nematoda</taxon>
        <taxon>Chromadorea</taxon>
        <taxon>Rhabditida</taxon>
        <taxon>Spirurina</taxon>
        <taxon>Ascaridomorpha</taxon>
        <taxon>Ascaridoidea</taxon>
        <taxon>Ascarididae</taxon>
        <taxon>Ascaris</taxon>
    </lineage>
</organism>
<feature type="compositionally biased region" description="Basic residues" evidence="1">
    <location>
        <begin position="87"/>
        <end position="104"/>
    </location>
</feature>
<proteinExistence type="predicted"/>
<evidence type="ECO:0000313" key="3">
    <source>
        <dbReference type="WBParaSite" id="ALUE_0000615801-mRNA-1"/>
    </source>
</evidence>
<feature type="region of interest" description="Disordered" evidence="1">
    <location>
        <begin position="80"/>
        <end position="104"/>
    </location>
</feature>
<evidence type="ECO:0000313" key="2">
    <source>
        <dbReference type="Proteomes" id="UP000036681"/>
    </source>
</evidence>